<dbReference type="InterPro" id="IPR003439">
    <property type="entry name" value="ABC_transporter-like_ATP-bd"/>
</dbReference>
<evidence type="ECO:0000256" key="3">
    <source>
        <dbReference type="ARBA" id="ARBA00022840"/>
    </source>
</evidence>
<dbReference type="SMART" id="SM00382">
    <property type="entry name" value="AAA"/>
    <property type="match status" value="1"/>
</dbReference>
<reference evidence="5 6" key="1">
    <citation type="journal article" date="2019" name="Int. J. Syst. Evol. Microbiol.">
        <title>The Global Catalogue of Microorganisms (GCM) 10K type strain sequencing project: providing services to taxonomists for standard genome sequencing and annotation.</title>
        <authorList>
            <consortium name="The Broad Institute Genomics Platform"/>
            <consortium name="The Broad Institute Genome Sequencing Center for Infectious Disease"/>
            <person name="Wu L."/>
            <person name="Ma J."/>
        </authorList>
    </citation>
    <scope>NUCLEOTIDE SEQUENCE [LARGE SCALE GENOMIC DNA]</scope>
    <source>
        <strain evidence="5 6">JCM 14718</strain>
    </source>
</reference>
<dbReference type="PANTHER" id="PTHR42939">
    <property type="entry name" value="ABC TRANSPORTER ATP-BINDING PROTEIN ALBC-RELATED"/>
    <property type="match status" value="1"/>
</dbReference>
<dbReference type="SUPFAM" id="SSF52540">
    <property type="entry name" value="P-loop containing nucleoside triphosphate hydrolases"/>
    <property type="match status" value="1"/>
</dbReference>
<accession>A0ABN2GMZ7</accession>
<evidence type="ECO:0000256" key="2">
    <source>
        <dbReference type="ARBA" id="ARBA00022741"/>
    </source>
</evidence>
<comment type="caution">
    <text evidence="5">The sequence shown here is derived from an EMBL/GenBank/DDBJ whole genome shotgun (WGS) entry which is preliminary data.</text>
</comment>
<dbReference type="EMBL" id="BAAANY010000008">
    <property type="protein sequence ID" value="GAA1673978.1"/>
    <property type="molecule type" value="Genomic_DNA"/>
</dbReference>
<keyword evidence="6" id="KW-1185">Reference proteome</keyword>
<organism evidence="5 6">
    <name type="scientific">Fodinicola feengrottensis</name>
    <dbReference type="NCBI Taxonomy" id="435914"/>
    <lineage>
        <taxon>Bacteria</taxon>
        <taxon>Bacillati</taxon>
        <taxon>Actinomycetota</taxon>
        <taxon>Actinomycetes</taxon>
        <taxon>Mycobacteriales</taxon>
        <taxon>Fodinicola</taxon>
    </lineage>
</organism>
<gene>
    <name evidence="5" type="ORF">GCM10009765_24150</name>
</gene>
<keyword evidence="1" id="KW-0813">Transport</keyword>
<dbReference type="Proteomes" id="UP001500618">
    <property type="component" value="Unassembled WGS sequence"/>
</dbReference>
<protein>
    <submittedName>
        <fullName evidence="5">ABC transporter ATP-binding protein</fullName>
    </submittedName>
</protein>
<evidence type="ECO:0000313" key="5">
    <source>
        <dbReference type="EMBL" id="GAA1673978.1"/>
    </source>
</evidence>
<proteinExistence type="predicted"/>
<dbReference type="PROSITE" id="PS50893">
    <property type="entry name" value="ABC_TRANSPORTER_2"/>
    <property type="match status" value="1"/>
</dbReference>
<dbReference type="InterPro" id="IPR027417">
    <property type="entry name" value="P-loop_NTPase"/>
</dbReference>
<dbReference type="Pfam" id="PF00005">
    <property type="entry name" value="ABC_tran"/>
    <property type="match status" value="1"/>
</dbReference>
<keyword evidence="2" id="KW-0547">Nucleotide-binding</keyword>
<evidence type="ECO:0000259" key="4">
    <source>
        <dbReference type="PROSITE" id="PS50893"/>
    </source>
</evidence>
<keyword evidence="3 5" id="KW-0067">ATP-binding</keyword>
<dbReference type="InterPro" id="IPR003593">
    <property type="entry name" value="AAA+_ATPase"/>
</dbReference>
<name>A0ABN2GMZ7_9ACTN</name>
<dbReference type="Gene3D" id="3.40.50.300">
    <property type="entry name" value="P-loop containing nucleotide triphosphate hydrolases"/>
    <property type="match status" value="1"/>
</dbReference>
<sequence>MSFDIEIDNLRVAYGRSTAIDGMSCRLEGGKIYGLLGRNGAGKTSLLAVLSAFRQASSGTVRVDGEDPFENARLMREICFVREGNDGTELLRIKDLLGLGASLRPNWDQAYAEKLVQRFELPLGKRVNQLSLGKRSAARVTIALASRCPLTIFDEAYLGMDAPSRYGFYEEVLNDYLEYPRTVILSTHLIEEFGSLFEQVLIMDRGQLLVQEETDQLRERGTAITGPVEVVDRFVAGMPVLSEQTLGRTKSATVNQTLSAERRRDARAAGLDLGPVALQDLFIHLTEPKDREKRS</sequence>
<evidence type="ECO:0000256" key="1">
    <source>
        <dbReference type="ARBA" id="ARBA00022448"/>
    </source>
</evidence>
<evidence type="ECO:0000313" key="6">
    <source>
        <dbReference type="Proteomes" id="UP001500618"/>
    </source>
</evidence>
<dbReference type="InterPro" id="IPR051782">
    <property type="entry name" value="ABC_Transporter_VariousFunc"/>
</dbReference>
<dbReference type="RefSeq" id="WP_344309827.1">
    <property type="nucleotide sequence ID" value="NZ_BAAANY010000008.1"/>
</dbReference>
<dbReference type="GO" id="GO:0005524">
    <property type="term" value="F:ATP binding"/>
    <property type="evidence" value="ECO:0007669"/>
    <property type="project" value="UniProtKB-KW"/>
</dbReference>
<feature type="domain" description="ABC transporter" evidence="4">
    <location>
        <begin position="5"/>
        <end position="230"/>
    </location>
</feature>
<dbReference type="PANTHER" id="PTHR42939:SF1">
    <property type="entry name" value="ABC TRANSPORTER ATP-BINDING PROTEIN ALBC-RELATED"/>
    <property type="match status" value="1"/>
</dbReference>